<evidence type="ECO:0000259" key="1">
    <source>
        <dbReference type="Pfam" id="PF07589"/>
    </source>
</evidence>
<dbReference type="Proteomes" id="UP000315724">
    <property type="component" value="Chromosome"/>
</dbReference>
<proteinExistence type="predicted"/>
<dbReference type="Pfam" id="PF07589">
    <property type="entry name" value="PEP-CTERM"/>
    <property type="match status" value="1"/>
</dbReference>
<name>A0A517QNW2_9PLAN</name>
<feature type="domain" description="Ice-binding protein C-terminal" evidence="1">
    <location>
        <begin position="290"/>
        <end position="308"/>
    </location>
</feature>
<dbReference type="InterPro" id="IPR013424">
    <property type="entry name" value="Ice-binding_C"/>
</dbReference>
<sequence length="315" mass="33330">MCSIAIGLPKMVEAGLVGSTFNYARNFNGGTPEEATNILVRDGGAPEIVSGGTTDLGNVFTNYTFDVRETSIVMNAVDGGNFSPFAEHVIEFSDLNAVNRPQAKIVGATYQLITPEVRHFGQNHISVTDDSLTLDVTGTVNEFGQVFNASFGAGSSFLIDLEFEGLFDPSNASFDNDSDIDQLTLDFGTVEVGSGPATLPFSITNLSGPGPLAPLSFLSAFFSGGNTAFSTNLTGFPDLDEGGTQNFLATLSTGAVGTYSSRFNIFLNDETDSSTQFLRLTLNGNVEESAVPEPSSFALLAMSLICLAGPMLWRK</sequence>
<evidence type="ECO:0000313" key="3">
    <source>
        <dbReference type="Proteomes" id="UP000315724"/>
    </source>
</evidence>
<reference evidence="2 3" key="1">
    <citation type="submission" date="2019-02" db="EMBL/GenBank/DDBJ databases">
        <title>Deep-cultivation of Planctomycetes and their phenomic and genomic characterization uncovers novel biology.</title>
        <authorList>
            <person name="Wiegand S."/>
            <person name="Jogler M."/>
            <person name="Boedeker C."/>
            <person name="Pinto D."/>
            <person name="Vollmers J."/>
            <person name="Rivas-Marin E."/>
            <person name="Kohn T."/>
            <person name="Peeters S.H."/>
            <person name="Heuer A."/>
            <person name="Rast P."/>
            <person name="Oberbeckmann S."/>
            <person name="Bunk B."/>
            <person name="Jeske O."/>
            <person name="Meyerdierks A."/>
            <person name="Storesund J.E."/>
            <person name="Kallscheuer N."/>
            <person name="Luecker S."/>
            <person name="Lage O.M."/>
            <person name="Pohl T."/>
            <person name="Merkel B.J."/>
            <person name="Hornburger P."/>
            <person name="Mueller R.-W."/>
            <person name="Bruemmer F."/>
            <person name="Labrenz M."/>
            <person name="Spormann A.M."/>
            <person name="Op den Camp H."/>
            <person name="Overmann J."/>
            <person name="Amann R."/>
            <person name="Jetten M.S.M."/>
            <person name="Mascher T."/>
            <person name="Medema M.H."/>
            <person name="Devos D.P."/>
            <person name="Kaster A.-K."/>
            <person name="Ovreas L."/>
            <person name="Rohde M."/>
            <person name="Galperin M.Y."/>
            <person name="Jogler C."/>
        </authorList>
    </citation>
    <scope>NUCLEOTIDE SEQUENCE [LARGE SCALE GENOMIC DNA]</scope>
    <source>
        <strain evidence="2 3">Mal48</strain>
    </source>
</reference>
<protein>
    <recommendedName>
        <fullName evidence="1">Ice-binding protein C-terminal domain-containing protein</fullName>
    </recommendedName>
</protein>
<keyword evidence="3" id="KW-1185">Reference proteome</keyword>
<gene>
    <name evidence="2" type="ORF">Mal48_25580</name>
</gene>
<dbReference type="KEGG" id="tpol:Mal48_25580"/>
<dbReference type="AlphaFoldDB" id="A0A517QNW2"/>
<evidence type="ECO:0000313" key="2">
    <source>
        <dbReference type="EMBL" id="QDT33305.1"/>
    </source>
</evidence>
<accession>A0A517QNW2</accession>
<organism evidence="2 3">
    <name type="scientific">Thalassoglobus polymorphus</name>
    <dbReference type="NCBI Taxonomy" id="2527994"/>
    <lineage>
        <taxon>Bacteria</taxon>
        <taxon>Pseudomonadati</taxon>
        <taxon>Planctomycetota</taxon>
        <taxon>Planctomycetia</taxon>
        <taxon>Planctomycetales</taxon>
        <taxon>Planctomycetaceae</taxon>
        <taxon>Thalassoglobus</taxon>
    </lineage>
</organism>
<dbReference type="EMBL" id="CP036267">
    <property type="protein sequence ID" value="QDT33305.1"/>
    <property type="molecule type" value="Genomic_DNA"/>
</dbReference>